<feature type="compositionally biased region" description="Acidic residues" evidence="8">
    <location>
        <begin position="539"/>
        <end position="602"/>
    </location>
</feature>
<organism evidence="10 11">
    <name type="scientific">Persicimonas caeni</name>
    <dbReference type="NCBI Taxonomy" id="2292766"/>
    <lineage>
        <taxon>Bacteria</taxon>
        <taxon>Deltaproteobacteria</taxon>
        <taxon>Bradymonadales</taxon>
        <taxon>Bradymonadaceae</taxon>
        <taxon>Persicimonas</taxon>
    </lineage>
</organism>
<feature type="domain" description="S1 motif" evidence="9">
    <location>
        <begin position="158"/>
        <end position="222"/>
    </location>
</feature>
<accession>A0A4Y6Q1D6</accession>
<dbReference type="FunFam" id="2.40.50.140:FF:000058">
    <property type="entry name" value="Transcription termination/antitermination protein NusA"/>
    <property type="match status" value="1"/>
</dbReference>
<dbReference type="GO" id="GO:0031564">
    <property type="term" value="P:transcription antitermination"/>
    <property type="evidence" value="ECO:0007669"/>
    <property type="project" value="UniProtKB-UniRule"/>
</dbReference>
<proteinExistence type="inferred from homology"/>
<dbReference type="Gene3D" id="3.30.300.20">
    <property type="match status" value="2"/>
</dbReference>
<keyword evidence="2 7" id="KW-0963">Cytoplasm</keyword>
<dbReference type="InterPro" id="IPR030842">
    <property type="entry name" value="TF_NusA_bacterial"/>
</dbReference>
<evidence type="ECO:0000256" key="1">
    <source>
        <dbReference type="ARBA" id="ARBA00022472"/>
    </source>
</evidence>
<evidence type="ECO:0000256" key="8">
    <source>
        <dbReference type="SAM" id="MobiDB-lite"/>
    </source>
</evidence>
<comment type="function">
    <text evidence="7">Participates in both transcription termination and antitermination.</text>
</comment>
<dbReference type="Proteomes" id="UP000315995">
    <property type="component" value="Chromosome"/>
</dbReference>
<dbReference type="SUPFAM" id="SSF47794">
    <property type="entry name" value="Rad51 N-terminal domain-like"/>
    <property type="match status" value="2"/>
</dbReference>
<dbReference type="InterPro" id="IPR012340">
    <property type="entry name" value="NA-bd_OB-fold"/>
</dbReference>
<evidence type="ECO:0000313" key="10">
    <source>
        <dbReference type="EMBL" id="QDG54259.1"/>
    </source>
</evidence>
<dbReference type="SMART" id="SM00322">
    <property type="entry name" value="KH"/>
    <property type="match status" value="2"/>
</dbReference>
<dbReference type="SMART" id="SM00316">
    <property type="entry name" value="S1"/>
    <property type="match status" value="1"/>
</dbReference>
<keyword evidence="11" id="KW-1185">Reference proteome</keyword>
<dbReference type="GO" id="GO:0003700">
    <property type="term" value="F:DNA-binding transcription factor activity"/>
    <property type="evidence" value="ECO:0007669"/>
    <property type="project" value="InterPro"/>
</dbReference>
<dbReference type="InterPro" id="IPR010995">
    <property type="entry name" value="DNA_repair_Rad51/TF_NusA_a-hlx"/>
</dbReference>
<gene>
    <name evidence="7 10" type="primary">nusA</name>
    <name evidence="10" type="ORF">FIV42_26995</name>
</gene>
<dbReference type="SMART" id="SM00278">
    <property type="entry name" value="HhH1"/>
    <property type="match status" value="3"/>
</dbReference>
<dbReference type="InterPro" id="IPR058582">
    <property type="entry name" value="KH_NusA_2nd"/>
</dbReference>
<dbReference type="Pfam" id="PF13184">
    <property type="entry name" value="KH_NusA_1st"/>
    <property type="match status" value="1"/>
</dbReference>
<dbReference type="GO" id="GO:0006281">
    <property type="term" value="P:DNA repair"/>
    <property type="evidence" value="ECO:0007669"/>
    <property type="project" value="InterPro"/>
</dbReference>
<dbReference type="SUPFAM" id="SSF54814">
    <property type="entry name" value="Prokaryotic type KH domain (KH-domain type II)"/>
    <property type="match status" value="2"/>
</dbReference>
<evidence type="ECO:0000313" key="11">
    <source>
        <dbReference type="Proteomes" id="UP000315995"/>
    </source>
</evidence>
<dbReference type="SUPFAM" id="SSF50249">
    <property type="entry name" value="Nucleic acid-binding proteins"/>
    <property type="match status" value="1"/>
</dbReference>
<dbReference type="InterPro" id="IPR009019">
    <property type="entry name" value="KH_sf_prok-type"/>
</dbReference>
<dbReference type="PROSITE" id="PS50084">
    <property type="entry name" value="KH_TYPE_1"/>
    <property type="match status" value="1"/>
</dbReference>
<dbReference type="Gene3D" id="1.10.150.20">
    <property type="entry name" value="5' to 3' exonuclease, C-terminal subdomain"/>
    <property type="match status" value="2"/>
</dbReference>
<dbReference type="RefSeq" id="WP_141200703.1">
    <property type="nucleotide sequence ID" value="NZ_CP041186.1"/>
</dbReference>
<dbReference type="FunFam" id="3.30.300.20:FF:000002">
    <property type="entry name" value="Transcription termination/antitermination protein NusA"/>
    <property type="match status" value="1"/>
</dbReference>
<evidence type="ECO:0000256" key="4">
    <source>
        <dbReference type="ARBA" id="ARBA00022884"/>
    </source>
</evidence>
<dbReference type="InterPro" id="IPR013735">
    <property type="entry name" value="TF_NusA_N"/>
</dbReference>
<sequence length="602" mass="67094">MDLNTVIDQVGRDKGIDRETLIETLEAAILTAARRTYGPQREIEAQFNEDSGEIELFQIVTVNNNVENPYREVSVAEVETAGFSAEPGDELLFQIFYREEDKEKAKAQDDRFGELLKLDSYNSTFGRIAAQTAKQVIIQRVREAERDIIYNEYKDRVGDMVTGIVRRFEKGNIIVDLGRADAILPRREQTPRESYRPGDRVQAMIKEIQRSSRSPQVVLTRADPQLLINLFEHEVPEIYENIVRIVAVAREPGVRTKVAVYSRDSDVDPVGACVGMRGSRVQAVVQELHGEKIDIVPYVEDPARFVTNAISPAEVAKVLIDEHNMTMELIVPDDQLSLAIGRGGQNVRLAAQLTGWNLDIISETRLKNMMKEARENLLEFEGVNEDMIDSLFTLGYNKLEHIAHANIEELAQIPGINTEDAEVLVAAAEEILARPAPGSPEAMTPEDYERKALEEVRGVGSKVAAKLYDAGYKKVEHIAFAEDTDAMAESAGIPSKKGRQLWYAARDLVKQEQGLESDEELEEYQEKFLAEEAEKAAEAEEAEGAEAGAEQEEAGEAEEAEKAEEAAEAGEAEEPEEAEAGEEEAAEEKQEETDEDQAERAE</sequence>
<dbReference type="Pfam" id="PF00575">
    <property type="entry name" value="S1"/>
    <property type="match status" value="1"/>
</dbReference>
<accession>A0A5B8YCC9</accession>
<dbReference type="AlphaFoldDB" id="A0A4Y6Q1D6"/>
<evidence type="ECO:0000259" key="9">
    <source>
        <dbReference type="PROSITE" id="PS50126"/>
    </source>
</evidence>
<evidence type="ECO:0000256" key="6">
    <source>
        <dbReference type="ARBA" id="ARBA00023163"/>
    </source>
</evidence>
<evidence type="ECO:0000256" key="7">
    <source>
        <dbReference type="HAMAP-Rule" id="MF_00945"/>
    </source>
</evidence>
<dbReference type="FunFam" id="3.30.300.20:FF:000005">
    <property type="entry name" value="Transcription termination/antitermination protein NusA"/>
    <property type="match status" value="1"/>
</dbReference>
<dbReference type="Gene3D" id="3.30.1480.10">
    <property type="entry name" value="NusA, N-terminal domain"/>
    <property type="match status" value="1"/>
</dbReference>
<dbReference type="InterPro" id="IPR015946">
    <property type="entry name" value="KH_dom-like_a/b"/>
</dbReference>
<dbReference type="Pfam" id="PF14520">
    <property type="entry name" value="HHH_5"/>
    <property type="match status" value="2"/>
</dbReference>
<dbReference type="Pfam" id="PF08529">
    <property type="entry name" value="NusA_N"/>
    <property type="match status" value="1"/>
</dbReference>
<evidence type="ECO:0000256" key="5">
    <source>
        <dbReference type="ARBA" id="ARBA00023015"/>
    </source>
</evidence>
<dbReference type="OrthoDB" id="9807233at2"/>
<dbReference type="GO" id="GO:0000166">
    <property type="term" value="F:nucleotide binding"/>
    <property type="evidence" value="ECO:0007669"/>
    <property type="project" value="InterPro"/>
</dbReference>
<dbReference type="EMBL" id="CP041186">
    <property type="protein sequence ID" value="QDG54259.1"/>
    <property type="molecule type" value="Genomic_DNA"/>
</dbReference>
<comment type="similarity">
    <text evidence="7">Belongs to the NusA family.</text>
</comment>
<keyword evidence="3 7" id="KW-0889">Transcription antitermination</keyword>
<dbReference type="InterPro" id="IPR003583">
    <property type="entry name" value="Hlx-hairpin-Hlx_DNA-bd_motif"/>
</dbReference>
<feature type="region of interest" description="Disordered" evidence="8">
    <location>
        <begin position="513"/>
        <end position="602"/>
    </location>
</feature>
<dbReference type="HAMAP" id="MF_00945_B">
    <property type="entry name" value="NusA_B"/>
    <property type="match status" value="1"/>
</dbReference>
<dbReference type="NCBIfam" id="TIGR01953">
    <property type="entry name" value="NusA"/>
    <property type="match status" value="1"/>
</dbReference>
<reference evidence="10 11" key="1">
    <citation type="submission" date="2019-06" db="EMBL/GenBank/DDBJ databases">
        <title>Persicimonas caeni gen. nov., sp. nov., a predatory bacterium isolated from solar saltern.</title>
        <authorList>
            <person name="Wang S."/>
        </authorList>
    </citation>
    <scope>NUCLEOTIDE SEQUENCE [LARGE SCALE GENOMIC DNA]</scope>
    <source>
        <strain evidence="10 11">YN101</strain>
    </source>
</reference>
<dbReference type="GO" id="GO:0006353">
    <property type="term" value="P:DNA-templated transcription termination"/>
    <property type="evidence" value="ECO:0007669"/>
    <property type="project" value="UniProtKB-UniRule"/>
</dbReference>
<dbReference type="Pfam" id="PF26594">
    <property type="entry name" value="KH_NusA_2nd"/>
    <property type="match status" value="1"/>
</dbReference>
<dbReference type="PANTHER" id="PTHR22648">
    <property type="entry name" value="TRANSCRIPTION TERMINATION FACTOR NUSA"/>
    <property type="match status" value="1"/>
</dbReference>
<name>A0A4Y6Q1D6_PERCE</name>
<evidence type="ECO:0000256" key="3">
    <source>
        <dbReference type="ARBA" id="ARBA00022814"/>
    </source>
</evidence>
<dbReference type="CDD" id="cd02134">
    <property type="entry name" value="KH-II_NusA_rpt1"/>
    <property type="match status" value="1"/>
</dbReference>
<keyword evidence="4 7" id="KW-0694">RNA-binding</keyword>
<dbReference type="GO" id="GO:0003723">
    <property type="term" value="F:RNA binding"/>
    <property type="evidence" value="ECO:0007669"/>
    <property type="project" value="UniProtKB-UniRule"/>
</dbReference>
<keyword evidence="6 7" id="KW-0804">Transcription</keyword>
<keyword evidence="1 7" id="KW-0806">Transcription termination</keyword>
<dbReference type="PROSITE" id="PS50126">
    <property type="entry name" value="S1"/>
    <property type="match status" value="1"/>
</dbReference>
<evidence type="ECO:0000256" key="2">
    <source>
        <dbReference type="ARBA" id="ARBA00022490"/>
    </source>
</evidence>
<dbReference type="InterPro" id="IPR036555">
    <property type="entry name" value="NusA_N_sf"/>
</dbReference>
<protein>
    <recommendedName>
        <fullName evidence="7">Transcription termination/antitermination protein NusA</fullName>
    </recommendedName>
</protein>
<dbReference type="CDD" id="cd04455">
    <property type="entry name" value="S1_NusA"/>
    <property type="match status" value="1"/>
</dbReference>
<dbReference type="GO" id="GO:0005829">
    <property type="term" value="C:cytosol"/>
    <property type="evidence" value="ECO:0007669"/>
    <property type="project" value="TreeGrafter"/>
</dbReference>
<dbReference type="InterPro" id="IPR004087">
    <property type="entry name" value="KH_dom"/>
</dbReference>
<dbReference type="PANTHER" id="PTHR22648:SF0">
    <property type="entry name" value="TRANSCRIPTION TERMINATION_ANTITERMINATION PROTEIN NUSA"/>
    <property type="match status" value="1"/>
</dbReference>
<feature type="compositionally biased region" description="Basic and acidic residues" evidence="8">
    <location>
        <begin position="524"/>
        <end position="538"/>
    </location>
</feature>
<dbReference type="InterPro" id="IPR010213">
    <property type="entry name" value="TF_NusA"/>
</dbReference>
<keyword evidence="5 7" id="KW-0805">Transcription regulation</keyword>
<dbReference type="SUPFAM" id="SSF69705">
    <property type="entry name" value="Transcription factor NusA, N-terminal domain"/>
    <property type="match status" value="1"/>
</dbReference>
<comment type="subunit">
    <text evidence="7">Monomer. Binds directly to the core enzyme of the DNA-dependent RNA polymerase and to nascent RNA.</text>
</comment>
<dbReference type="InterPro" id="IPR003029">
    <property type="entry name" value="S1_domain"/>
</dbReference>
<comment type="subcellular location">
    <subcellularLocation>
        <location evidence="7">Cytoplasm</location>
    </subcellularLocation>
</comment>
<dbReference type="CDD" id="cd22529">
    <property type="entry name" value="KH-II_NusA_rpt2"/>
    <property type="match status" value="1"/>
</dbReference>
<dbReference type="InterPro" id="IPR025249">
    <property type="entry name" value="TF_NusA_KH_1st"/>
</dbReference>
<dbReference type="GO" id="GO:0003677">
    <property type="term" value="F:DNA binding"/>
    <property type="evidence" value="ECO:0007669"/>
    <property type="project" value="InterPro"/>
</dbReference>
<dbReference type="Gene3D" id="2.40.50.140">
    <property type="entry name" value="Nucleic acid-binding proteins"/>
    <property type="match status" value="1"/>
</dbReference>